<keyword evidence="1 4" id="KW-0489">Methyltransferase</keyword>
<dbReference type="EMBL" id="AUZY01007877">
    <property type="protein sequence ID" value="EQD48377.1"/>
    <property type="molecule type" value="Genomic_DNA"/>
</dbReference>
<accession>T0ZUT8</accession>
<evidence type="ECO:0000313" key="4">
    <source>
        <dbReference type="EMBL" id="EQD48377.1"/>
    </source>
</evidence>
<evidence type="ECO:0000256" key="2">
    <source>
        <dbReference type="ARBA" id="ARBA00022679"/>
    </source>
</evidence>
<dbReference type="GO" id="GO:0030488">
    <property type="term" value="P:tRNA methylation"/>
    <property type="evidence" value="ECO:0007669"/>
    <property type="project" value="TreeGrafter"/>
</dbReference>
<organism evidence="4">
    <name type="scientific">mine drainage metagenome</name>
    <dbReference type="NCBI Taxonomy" id="410659"/>
    <lineage>
        <taxon>unclassified sequences</taxon>
        <taxon>metagenomes</taxon>
        <taxon>ecological metagenomes</taxon>
    </lineage>
</organism>
<dbReference type="AlphaFoldDB" id="T0ZUT8"/>
<feature type="non-terminal residue" evidence="4">
    <location>
        <position position="97"/>
    </location>
</feature>
<keyword evidence="2" id="KW-0808">Transferase</keyword>
<feature type="domain" description="Ribosomal RNA large subunit methyltransferase K/L-like methyltransferase" evidence="3">
    <location>
        <begin position="8"/>
        <end position="95"/>
    </location>
</feature>
<dbReference type="GO" id="GO:0008170">
    <property type="term" value="F:N-methyltransferase activity"/>
    <property type="evidence" value="ECO:0007669"/>
    <property type="project" value="InterPro"/>
</dbReference>
<dbReference type="GO" id="GO:0016423">
    <property type="term" value="F:tRNA (guanine) methyltransferase activity"/>
    <property type="evidence" value="ECO:0007669"/>
    <property type="project" value="TreeGrafter"/>
</dbReference>
<name>T0ZUT8_9ZZZZ</name>
<dbReference type="InterPro" id="IPR001091">
    <property type="entry name" value="RM_Methyltransferase"/>
</dbReference>
<dbReference type="PANTHER" id="PTHR14911:SF13">
    <property type="entry name" value="TRNA (GUANINE(6)-N2)-METHYLTRANSFERASE THUMP3"/>
    <property type="match status" value="1"/>
</dbReference>
<dbReference type="InterPro" id="IPR029063">
    <property type="entry name" value="SAM-dependent_MTases_sf"/>
</dbReference>
<evidence type="ECO:0000259" key="3">
    <source>
        <dbReference type="Pfam" id="PF01170"/>
    </source>
</evidence>
<gene>
    <name evidence="4" type="ORF">B1B_12064</name>
</gene>
<reference evidence="4" key="1">
    <citation type="submission" date="2013-08" db="EMBL/GenBank/DDBJ databases">
        <authorList>
            <person name="Mendez C."/>
            <person name="Richter M."/>
            <person name="Ferrer M."/>
            <person name="Sanchez J."/>
        </authorList>
    </citation>
    <scope>NUCLEOTIDE SEQUENCE</scope>
</reference>
<sequence length="97" mass="10256">MIDRFSSPGDTILDPFCGSGTFAVEAKRLGRNSISFDVNLSGLGQSKEKLNALGGLDRFSGTPATLHQVERGDARKLPLADASVDAVITDIPYGSMI</sequence>
<reference evidence="4" key="2">
    <citation type="journal article" date="2014" name="ISME J.">
        <title>Microbial stratification in low pH oxic and suboxic macroscopic growths along an acid mine drainage.</title>
        <authorList>
            <person name="Mendez-Garcia C."/>
            <person name="Mesa V."/>
            <person name="Sprenger R.R."/>
            <person name="Richter M."/>
            <person name="Diez M.S."/>
            <person name="Solano J."/>
            <person name="Bargiela R."/>
            <person name="Golyshina O.V."/>
            <person name="Manteca A."/>
            <person name="Ramos J.L."/>
            <person name="Gallego J.R."/>
            <person name="Llorente I."/>
            <person name="Martins Dos Santos V.A."/>
            <person name="Jensen O.N."/>
            <person name="Pelaez A.I."/>
            <person name="Sanchez J."/>
            <person name="Ferrer M."/>
        </authorList>
    </citation>
    <scope>NUCLEOTIDE SEQUENCE</scope>
</reference>
<proteinExistence type="predicted"/>
<evidence type="ECO:0000256" key="1">
    <source>
        <dbReference type="ARBA" id="ARBA00022603"/>
    </source>
</evidence>
<protein>
    <submittedName>
        <fullName evidence="4">RNA methylase</fullName>
    </submittedName>
</protein>
<comment type="caution">
    <text evidence="4">The sequence shown here is derived from an EMBL/GenBank/DDBJ whole genome shotgun (WGS) entry which is preliminary data.</text>
</comment>
<dbReference type="Gene3D" id="3.40.50.150">
    <property type="entry name" value="Vaccinia Virus protein VP39"/>
    <property type="match status" value="1"/>
</dbReference>
<dbReference type="Pfam" id="PF01170">
    <property type="entry name" value="UPF0020"/>
    <property type="match status" value="1"/>
</dbReference>
<dbReference type="GO" id="GO:0003677">
    <property type="term" value="F:DNA binding"/>
    <property type="evidence" value="ECO:0007669"/>
    <property type="project" value="InterPro"/>
</dbReference>
<dbReference type="SUPFAM" id="SSF53335">
    <property type="entry name" value="S-adenosyl-L-methionine-dependent methyltransferases"/>
    <property type="match status" value="1"/>
</dbReference>
<dbReference type="CDD" id="cd02440">
    <property type="entry name" value="AdoMet_MTases"/>
    <property type="match status" value="1"/>
</dbReference>
<dbReference type="InterPro" id="IPR000241">
    <property type="entry name" value="RlmKL-like_Mtase"/>
</dbReference>
<dbReference type="PRINTS" id="PR00508">
    <property type="entry name" value="S21N4MTFRASE"/>
</dbReference>
<dbReference type="PANTHER" id="PTHR14911">
    <property type="entry name" value="THUMP DOMAIN-CONTAINING"/>
    <property type="match status" value="1"/>
</dbReference>